<organism evidence="10 11">
    <name type="scientific">Rubrobacter marinus</name>
    <dbReference type="NCBI Taxonomy" id="2653852"/>
    <lineage>
        <taxon>Bacteria</taxon>
        <taxon>Bacillati</taxon>
        <taxon>Actinomycetota</taxon>
        <taxon>Rubrobacteria</taxon>
        <taxon>Rubrobacterales</taxon>
        <taxon>Rubrobacteraceae</taxon>
        <taxon>Rubrobacter</taxon>
    </lineage>
</organism>
<feature type="transmembrane region" description="Helical" evidence="8">
    <location>
        <begin position="662"/>
        <end position="681"/>
    </location>
</feature>
<evidence type="ECO:0000259" key="9">
    <source>
        <dbReference type="PROSITE" id="PS50156"/>
    </source>
</evidence>
<dbReference type="KEGG" id="rmar:GBA65_06635"/>
<keyword evidence="5 8" id="KW-1133">Transmembrane helix</keyword>
<comment type="subcellular location">
    <subcellularLocation>
        <location evidence="1">Cell membrane</location>
        <topology evidence="1">Multi-pass membrane protein</topology>
    </subcellularLocation>
</comment>
<evidence type="ECO:0000256" key="8">
    <source>
        <dbReference type="SAM" id="Phobius"/>
    </source>
</evidence>
<feature type="region of interest" description="Disordered" evidence="7">
    <location>
        <begin position="33"/>
        <end position="87"/>
    </location>
</feature>
<reference evidence="10 11" key="1">
    <citation type="submission" date="2019-10" db="EMBL/GenBank/DDBJ databases">
        <title>Rubrobacter sp nov SCSIO 52915 isolated from a deep-sea sediment in the South China Sea.</title>
        <authorList>
            <person name="Chen R.W."/>
        </authorList>
    </citation>
    <scope>NUCLEOTIDE SEQUENCE [LARGE SCALE GENOMIC DNA]</scope>
    <source>
        <strain evidence="10 11">SCSIO 52915</strain>
    </source>
</reference>
<keyword evidence="4 8" id="KW-0812">Transmembrane</keyword>
<dbReference type="InterPro" id="IPR000731">
    <property type="entry name" value="SSD"/>
</dbReference>
<feature type="transmembrane region" description="Helical" evidence="8">
    <location>
        <begin position="687"/>
        <end position="715"/>
    </location>
</feature>
<dbReference type="SUPFAM" id="SSF82866">
    <property type="entry name" value="Multidrug efflux transporter AcrB transmembrane domain"/>
    <property type="match status" value="2"/>
</dbReference>
<accession>A0A6G8PVK4</accession>
<evidence type="ECO:0000313" key="10">
    <source>
        <dbReference type="EMBL" id="QIN78238.1"/>
    </source>
</evidence>
<proteinExistence type="inferred from homology"/>
<feature type="transmembrane region" description="Helical" evidence="8">
    <location>
        <begin position="614"/>
        <end position="638"/>
    </location>
</feature>
<dbReference type="RefSeq" id="WP_166395914.1">
    <property type="nucleotide sequence ID" value="NZ_CP045121.1"/>
</dbReference>
<feature type="compositionally biased region" description="Low complexity" evidence="7">
    <location>
        <begin position="33"/>
        <end position="59"/>
    </location>
</feature>
<evidence type="ECO:0000256" key="6">
    <source>
        <dbReference type="ARBA" id="ARBA00023136"/>
    </source>
</evidence>
<dbReference type="EMBL" id="CP045121">
    <property type="protein sequence ID" value="QIN78238.1"/>
    <property type="molecule type" value="Genomic_DNA"/>
</dbReference>
<keyword evidence="3" id="KW-1003">Cell membrane</keyword>
<dbReference type="PROSITE" id="PS50156">
    <property type="entry name" value="SSD"/>
    <property type="match status" value="2"/>
</dbReference>
<evidence type="ECO:0000256" key="3">
    <source>
        <dbReference type="ARBA" id="ARBA00022475"/>
    </source>
</evidence>
<sequence length="726" mass="74771">MLLWVAAGTWAYAYLPPLDENLTGGVSDLVPEAESAASRPAALAPPGARTQSPEPEGGPSSDGGSGGPSFSDGMQQEEPREPPSVLGSVEAPAVLVYSDPGGIDAAERGIIEEDVRYLNGPYGPRRLELAVPLAVPGALAEREVSGGQRAFPVLLFFEAGASGTSIRNGVEEIRRTLGGGPLGVEVTGIRPVQEDTISAVKENLGKVTLATALAIFCILAFAYRSLVAPLVPLASIGLATFLTLRLVAYFATERGTPVPSQVEPVIVVLLFGVGTDYALFLLSRTRQALRMGSSRVEAARLGVERAGGVIFSSAAVLVASFAVLVRAELEVYKTLGPGLGLALVVLTLVTLTLVPALLAILGRGAFGGVGEGEVVARPPASRCAVPGSWRALWSPGCSSWASGLRPPGGLRPGGRPPRRRAGGAGVRGALFGLPAGDRLADQRRGGGDGIAGRETELGRLENELWGAGGFAAVLGPGSGGILPRVPFVTPDGDGVRFLLVPYGDPYSPGSLDQIDRLKGDLPALLERTGLSGAEADVGGQAVLAEAARSVSAEDLAGLAPLVLAAAFVVLALLLRTPVAPVYLLGATVLSFAATLGVAKVLFQDVLGQDGVVYYVPFTLFILLVALGSDYNIFIMSAIREEAREKPLPEAVAAALAGTSRTINAAGLALAASFALLVLIPLQDFLQVGFAVALGILLDAFVIRTLLVPALVLLAGRAGFWPGKVRS</sequence>
<keyword evidence="11" id="KW-1185">Reference proteome</keyword>
<evidence type="ECO:0000256" key="5">
    <source>
        <dbReference type="ARBA" id="ARBA00022989"/>
    </source>
</evidence>
<feature type="domain" description="SSD" evidence="9">
    <location>
        <begin position="587"/>
        <end position="712"/>
    </location>
</feature>
<evidence type="ECO:0000256" key="4">
    <source>
        <dbReference type="ARBA" id="ARBA00022692"/>
    </source>
</evidence>
<gene>
    <name evidence="10" type="ORF">GBA65_06635</name>
</gene>
<dbReference type="PANTHER" id="PTHR33406">
    <property type="entry name" value="MEMBRANE PROTEIN MJ1562-RELATED"/>
    <property type="match status" value="1"/>
</dbReference>
<feature type="transmembrane region" description="Helical" evidence="8">
    <location>
        <begin position="464"/>
        <end position="482"/>
    </location>
</feature>
<feature type="transmembrane region" description="Helical" evidence="8">
    <location>
        <begin position="264"/>
        <end position="282"/>
    </location>
</feature>
<dbReference type="PANTHER" id="PTHR33406:SF6">
    <property type="entry name" value="MEMBRANE PROTEIN YDGH-RELATED"/>
    <property type="match status" value="1"/>
</dbReference>
<feature type="transmembrane region" description="Helical" evidence="8">
    <location>
        <begin position="204"/>
        <end position="223"/>
    </location>
</feature>
<feature type="transmembrane region" description="Helical" evidence="8">
    <location>
        <begin position="303"/>
        <end position="327"/>
    </location>
</feature>
<feature type="transmembrane region" description="Helical" evidence="8">
    <location>
        <begin position="230"/>
        <end position="252"/>
    </location>
</feature>
<feature type="transmembrane region" description="Helical" evidence="8">
    <location>
        <begin position="581"/>
        <end position="602"/>
    </location>
</feature>
<evidence type="ECO:0000256" key="1">
    <source>
        <dbReference type="ARBA" id="ARBA00004651"/>
    </source>
</evidence>
<evidence type="ECO:0000256" key="7">
    <source>
        <dbReference type="SAM" id="MobiDB-lite"/>
    </source>
</evidence>
<feature type="transmembrane region" description="Helical" evidence="8">
    <location>
        <begin position="339"/>
        <end position="361"/>
    </location>
</feature>
<keyword evidence="6 8" id="KW-0472">Membrane</keyword>
<dbReference type="Pfam" id="PF03176">
    <property type="entry name" value="MMPL"/>
    <property type="match status" value="2"/>
</dbReference>
<dbReference type="Gene3D" id="1.20.1640.10">
    <property type="entry name" value="Multidrug efflux transporter AcrB transmembrane domain"/>
    <property type="match status" value="2"/>
</dbReference>
<dbReference type="AlphaFoldDB" id="A0A6G8PVK4"/>
<dbReference type="Proteomes" id="UP000502706">
    <property type="component" value="Chromosome"/>
</dbReference>
<dbReference type="InterPro" id="IPR050545">
    <property type="entry name" value="Mycobact_MmpL"/>
</dbReference>
<evidence type="ECO:0000256" key="2">
    <source>
        <dbReference type="ARBA" id="ARBA00010157"/>
    </source>
</evidence>
<name>A0A6G8PVK4_9ACTN</name>
<dbReference type="InterPro" id="IPR004869">
    <property type="entry name" value="MMPL_dom"/>
</dbReference>
<feature type="domain" description="SSD" evidence="9">
    <location>
        <begin position="233"/>
        <end position="360"/>
    </location>
</feature>
<evidence type="ECO:0000313" key="11">
    <source>
        <dbReference type="Proteomes" id="UP000502706"/>
    </source>
</evidence>
<protein>
    <submittedName>
        <fullName evidence="10">MMPL family transporter</fullName>
    </submittedName>
</protein>
<dbReference type="GO" id="GO:0005886">
    <property type="term" value="C:plasma membrane"/>
    <property type="evidence" value="ECO:0007669"/>
    <property type="project" value="UniProtKB-SubCell"/>
</dbReference>
<comment type="similarity">
    <text evidence="2">Belongs to the resistance-nodulation-cell division (RND) (TC 2.A.6) family. MmpL subfamily.</text>
</comment>
<feature type="transmembrane region" description="Helical" evidence="8">
    <location>
        <begin position="555"/>
        <end position="574"/>
    </location>
</feature>